<dbReference type="EMBL" id="FUYL01000010">
    <property type="protein sequence ID" value="SKB74701.1"/>
    <property type="molecule type" value="Genomic_DNA"/>
</dbReference>
<protein>
    <submittedName>
        <fullName evidence="1">Uncharacterized protein</fullName>
    </submittedName>
</protein>
<evidence type="ECO:0000313" key="1">
    <source>
        <dbReference type="EMBL" id="SKB74701.1"/>
    </source>
</evidence>
<keyword evidence="2" id="KW-1185">Reference proteome</keyword>
<organism evidence="1 2">
    <name type="scientific">Maribacter arcticus</name>
    <dbReference type="NCBI Taxonomy" id="561365"/>
    <lineage>
        <taxon>Bacteria</taxon>
        <taxon>Pseudomonadati</taxon>
        <taxon>Bacteroidota</taxon>
        <taxon>Flavobacteriia</taxon>
        <taxon>Flavobacteriales</taxon>
        <taxon>Flavobacteriaceae</taxon>
        <taxon>Maribacter</taxon>
    </lineage>
</organism>
<dbReference type="STRING" id="561365.SAMN05660866_03083"/>
<dbReference type="AlphaFoldDB" id="A0A1T5DSS9"/>
<dbReference type="OrthoDB" id="1178618at2"/>
<name>A0A1T5DSS9_9FLAO</name>
<evidence type="ECO:0000313" key="2">
    <source>
        <dbReference type="Proteomes" id="UP000190339"/>
    </source>
</evidence>
<reference evidence="2" key="1">
    <citation type="submission" date="2017-02" db="EMBL/GenBank/DDBJ databases">
        <authorList>
            <person name="Varghese N."/>
            <person name="Submissions S."/>
        </authorList>
    </citation>
    <scope>NUCLEOTIDE SEQUENCE [LARGE SCALE GENOMIC DNA]</scope>
    <source>
        <strain evidence="2">DSM 23546</strain>
    </source>
</reference>
<gene>
    <name evidence="1" type="ORF">SAMN05660866_03083</name>
</gene>
<accession>A0A1T5DSS9</accession>
<proteinExistence type="predicted"/>
<dbReference type="Proteomes" id="UP000190339">
    <property type="component" value="Unassembled WGS sequence"/>
</dbReference>
<dbReference type="RefSeq" id="WP_079513491.1">
    <property type="nucleotide sequence ID" value="NZ_FUYL01000010.1"/>
</dbReference>
<sequence length="109" mass="12771">MENEQDTSKCLGELERCYSTLQYFRTLIDSYLYEPSTMALFETKAYLKDKIGKLAAANETLLNYLKRTNELLPDQYQSVNFHIEETVALESDVMEYTHKTRKSIKTLIQ</sequence>